<reference evidence="2" key="1">
    <citation type="journal article" date="2021" name="PeerJ">
        <title>Extensive microbial diversity within the chicken gut microbiome revealed by metagenomics and culture.</title>
        <authorList>
            <person name="Gilroy R."/>
            <person name="Ravi A."/>
            <person name="Getino M."/>
            <person name="Pursley I."/>
            <person name="Horton D.L."/>
            <person name="Alikhan N.F."/>
            <person name="Baker D."/>
            <person name="Gharbi K."/>
            <person name="Hall N."/>
            <person name="Watson M."/>
            <person name="Adriaenssens E.M."/>
            <person name="Foster-Nyarko E."/>
            <person name="Jarju S."/>
            <person name="Secka A."/>
            <person name="Antonio M."/>
            <person name="Oren A."/>
            <person name="Chaudhuri R.R."/>
            <person name="La Ragione R."/>
            <person name="Hildebrand F."/>
            <person name="Pallen M.J."/>
        </authorList>
    </citation>
    <scope>NUCLEOTIDE SEQUENCE</scope>
    <source>
        <strain evidence="2">ChiGjej1B1-18357</strain>
    </source>
</reference>
<organism evidence="2 3">
    <name type="scientific">Dietzia timorensis</name>
    <dbReference type="NCBI Taxonomy" id="499555"/>
    <lineage>
        <taxon>Bacteria</taxon>
        <taxon>Bacillati</taxon>
        <taxon>Actinomycetota</taxon>
        <taxon>Actinomycetes</taxon>
        <taxon>Mycobacteriales</taxon>
        <taxon>Dietziaceae</taxon>
        <taxon>Dietzia</taxon>
    </lineage>
</organism>
<gene>
    <name evidence="2" type="ORF">K8V11_01655</name>
</gene>
<feature type="signal peptide" evidence="1">
    <location>
        <begin position="1"/>
        <end position="29"/>
    </location>
</feature>
<protein>
    <submittedName>
        <fullName evidence="2">Uncharacterized protein</fullName>
    </submittedName>
</protein>
<reference evidence="2" key="2">
    <citation type="submission" date="2021-09" db="EMBL/GenBank/DDBJ databases">
        <authorList>
            <person name="Gilroy R."/>
        </authorList>
    </citation>
    <scope>NUCLEOTIDE SEQUENCE</scope>
    <source>
        <strain evidence="2">ChiGjej1B1-18357</strain>
    </source>
</reference>
<evidence type="ECO:0000313" key="3">
    <source>
        <dbReference type="Proteomes" id="UP000776650"/>
    </source>
</evidence>
<proteinExistence type="predicted"/>
<evidence type="ECO:0000256" key="1">
    <source>
        <dbReference type="SAM" id="SignalP"/>
    </source>
</evidence>
<name>A0A921F0Z6_9ACTN</name>
<keyword evidence="1" id="KW-0732">Signal</keyword>
<evidence type="ECO:0000313" key="2">
    <source>
        <dbReference type="EMBL" id="HJE89701.1"/>
    </source>
</evidence>
<accession>A0A921F0Z6</accession>
<comment type="caution">
    <text evidence="2">The sequence shown here is derived from an EMBL/GenBank/DDBJ whole genome shotgun (WGS) entry which is preliminary data.</text>
</comment>
<dbReference type="EMBL" id="DYXM01000034">
    <property type="protein sequence ID" value="HJE89701.1"/>
    <property type="molecule type" value="Genomic_DNA"/>
</dbReference>
<feature type="chain" id="PRO_5037025169" evidence="1">
    <location>
        <begin position="30"/>
        <end position="72"/>
    </location>
</feature>
<dbReference type="AlphaFoldDB" id="A0A921F0Z6"/>
<dbReference type="InterPro" id="IPR006311">
    <property type="entry name" value="TAT_signal"/>
</dbReference>
<dbReference type="Proteomes" id="UP000776650">
    <property type="component" value="Unassembled WGS sequence"/>
</dbReference>
<feature type="non-terminal residue" evidence="2">
    <location>
        <position position="72"/>
    </location>
</feature>
<dbReference type="PROSITE" id="PS51318">
    <property type="entry name" value="TAT"/>
    <property type="match status" value="1"/>
</dbReference>
<sequence length="72" mass="7173">MKINRRPLLAIIPAAALAGSMLTAPVAGAQSSLPIPEDLLGSASGSLDLGSLGGDPCGEKVVTPNNLGGWYT</sequence>